<dbReference type="EMBL" id="AP022870">
    <property type="protein sequence ID" value="BCB75361.1"/>
    <property type="molecule type" value="Genomic_DNA"/>
</dbReference>
<gene>
    <name evidence="4" type="ORF">Pflav_017710</name>
</gene>
<proteinExistence type="predicted"/>
<dbReference type="AlphaFoldDB" id="A0A6F8XNN3"/>
<dbReference type="PRINTS" id="PR00469">
    <property type="entry name" value="PNDRDTASEII"/>
</dbReference>
<keyword evidence="5" id="KW-1185">Reference proteome</keyword>
<dbReference type="PIRSF" id="PIRSF037495">
    <property type="entry name" value="Opine_OX_OoxA/HcnB"/>
    <property type="match status" value="1"/>
</dbReference>
<protein>
    <submittedName>
        <fullName evidence="4">Pyridine nucleotide-disulfide oxidoreductase</fullName>
    </submittedName>
</protein>
<name>A0A6F8XNN3_9ACTN</name>
<dbReference type="GO" id="GO:0016491">
    <property type="term" value="F:oxidoreductase activity"/>
    <property type="evidence" value="ECO:0007669"/>
    <property type="project" value="UniProtKB-KW"/>
</dbReference>
<dbReference type="InterPro" id="IPR007419">
    <property type="entry name" value="BFD-like_2Fe2S-bd_dom"/>
</dbReference>
<dbReference type="InterPro" id="IPR041854">
    <property type="entry name" value="BFD-like_2Fe2S-bd_dom_sf"/>
</dbReference>
<dbReference type="InterPro" id="IPR023753">
    <property type="entry name" value="FAD/NAD-binding_dom"/>
</dbReference>
<dbReference type="Pfam" id="PF04324">
    <property type="entry name" value="Fer2_BFD"/>
    <property type="match status" value="1"/>
</dbReference>
<dbReference type="RefSeq" id="WP_173035133.1">
    <property type="nucleotide sequence ID" value="NZ_AP022870.1"/>
</dbReference>
<dbReference type="SUPFAM" id="SSF51905">
    <property type="entry name" value="FAD/NAD(P)-binding domain"/>
    <property type="match status" value="2"/>
</dbReference>
<dbReference type="Gene3D" id="1.10.10.1100">
    <property type="entry name" value="BFD-like [2Fe-2S]-binding domain"/>
    <property type="match status" value="1"/>
</dbReference>
<dbReference type="InterPro" id="IPR051691">
    <property type="entry name" value="Metab_Enz_Cyan_OpOx_G3PDH"/>
</dbReference>
<dbReference type="PANTHER" id="PTHR42949">
    <property type="entry name" value="ANAEROBIC GLYCEROL-3-PHOSPHATE DEHYDROGENASE SUBUNIT B"/>
    <property type="match status" value="1"/>
</dbReference>
<dbReference type="Pfam" id="PF07992">
    <property type="entry name" value="Pyr_redox_2"/>
    <property type="match status" value="1"/>
</dbReference>
<accession>A0A6F8XNN3</accession>
<evidence type="ECO:0000313" key="5">
    <source>
        <dbReference type="Proteomes" id="UP000502508"/>
    </source>
</evidence>
<organism evidence="4 5">
    <name type="scientific">Phytohabitans flavus</name>
    <dbReference type="NCBI Taxonomy" id="1076124"/>
    <lineage>
        <taxon>Bacteria</taxon>
        <taxon>Bacillati</taxon>
        <taxon>Actinomycetota</taxon>
        <taxon>Actinomycetes</taxon>
        <taxon>Micromonosporales</taxon>
        <taxon>Micromonosporaceae</taxon>
    </lineage>
</organism>
<keyword evidence="1" id="KW-0560">Oxidoreductase</keyword>
<dbReference type="KEGG" id="pfla:Pflav_017710"/>
<sequence>MSADVAVVGAGAAGLRAATVAALAGLSTVLVDSYERSGGQYYRQPVSTPHLPSRTQVEGRRLVDAAYTAGVELRNSTSVWDATVSPDGGVTLRLTSGDRLSTLECRALVVATGAHERVVPFPGWTLPGVYTAGAVQALHKAHGVAVGQRVLFAGTGPLLLVAAAGTRAVEVLEASRLAQAGARHPLATAAGLWRQGERLREGLGSAWRLRRAGTPLRTGWGIVRALGDDRVEGAVVARLDADWRPVRGSERALVCDAIATHYSLVPDTDLLRLLGAAMEHRPELGGWVPSRGPLMATSVPGVFAAGDCTGIGGAGLSLVEGELAGHGAVRHVTGREPRRLPLTALRRERRFQRLYGALFTPRPGLAVLARPDTVVCRCEEVTRGSVDAAMTAGARTVSSVKAVTRCGMGPCQGRICLPAVAQLTAAGPPPEARAPLVPVPFEAVASCG</sequence>
<reference evidence="4 5" key="1">
    <citation type="submission" date="2020-03" db="EMBL/GenBank/DDBJ databases">
        <title>Whole genome shotgun sequence of Phytohabitans flavus NBRC 107702.</title>
        <authorList>
            <person name="Komaki H."/>
            <person name="Tamura T."/>
        </authorList>
    </citation>
    <scope>NUCLEOTIDE SEQUENCE [LARGE SCALE GENOMIC DNA]</scope>
    <source>
        <strain evidence="4 5">NBRC 107702</strain>
    </source>
</reference>
<evidence type="ECO:0000259" key="2">
    <source>
        <dbReference type="Pfam" id="PF04324"/>
    </source>
</evidence>
<dbReference type="CDD" id="cd19946">
    <property type="entry name" value="GlpA-like_Fer2_BFD-like"/>
    <property type="match status" value="1"/>
</dbReference>
<dbReference type="Proteomes" id="UP000502508">
    <property type="component" value="Chromosome"/>
</dbReference>
<dbReference type="InterPro" id="IPR036188">
    <property type="entry name" value="FAD/NAD-bd_sf"/>
</dbReference>
<reference evidence="4 5" key="2">
    <citation type="submission" date="2020-03" db="EMBL/GenBank/DDBJ databases">
        <authorList>
            <person name="Ichikawa N."/>
            <person name="Kimura A."/>
            <person name="Kitahashi Y."/>
            <person name="Uohara A."/>
        </authorList>
    </citation>
    <scope>NUCLEOTIDE SEQUENCE [LARGE SCALE GENOMIC DNA]</scope>
    <source>
        <strain evidence="4 5">NBRC 107702</strain>
    </source>
</reference>
<dbReference type="PRINTS" id="PR00368">
    <property type="entry name" value="FADPNR"/>
</dbReference>
<evidence type="ECO:0000256" key="1">
    <source>
        <dbReference type="ARBA" id="ARBA00023002"/>
    </source>
</evidence>
<evidence type="ECO:0000313" key="4">
    <source>
        <dbReference type="EMBL" id="BCB75361.1"/>
    </source>
</evidence>
<feature type="domain" description="BFD-like [2Fe-2S]-binding" evidence="2">
    <location>
        <begin position="374"/>
        <end position="423"/>
    </location>
</feature>
<dbReference type="InterPro" id="IPR017224">
    <property type="entry name" value="Opine_Oxase_asu/HCN_bsu"/>
</dbReference>
<feature type="domain" description="FAD/NAD(P)-binding" evidence="3">
    <location>
        <begin position="4"/>
        <end position="309"/>
    </location>
</feature>
<dbReference type="Gene3D" id="3.50.50.60">
    <property type="entry name" value="FAD/NAD(P)-binding domain"/>
    <property type="match status" value="3"/>
</dbReference>
<evidence type="ECO:0000259" key="3">
    <source>
        <dbReference type="Pfam" id="PF07992"/>
    </source>
</evidence>
<dbReference type="PANTHER" id="PTHR42949:SF3">
    <property type="entry name" value="ANAEROBIC GLYCEROL-3-PHOSPHATE DEHYDROGENASE SUBUNIT B"/>
    <property type="match status" value="1"/>
</dbReference>